<organism evidence="5">
    <name type="scientific">Anisakis simplex</name>
    <name type="common">Herring worm</name>
    <dbReference type="NCBI Taxonomy" id="6269"/>
    <lineage>
        <taxon>Eukaryota</taxon>
        <taxon>Metazoa</taxon>
        <taxon>Ecdysozoa</taxon>
        <taxon>Nematoda</taxon>
        <taxon>Chromadorea</taxon>
        <taxon>Rhabditida</taxon>
        <taxon>Spirurina</taxon>
        <taxon>Ascaridomorpha</taxon>
        <taxon>Ascaridoidea</taxon>
        <taxon>Anisakidae</taxon>
        <taxon>Anisakis</taxon>
        <taxon>Anisakis simplex complex</taxon>
    </lineage>
</organism>
<proteinExistence type="predicted"/>
<dbReference type="InterPro" id="IPR000756">
    <property type="entry name" value="Diacylglycerol_kin_accessory"/>
</dbReference>
<keyword evidence="4" id="KW-1185">Reference proteome</keyword>
<reference evidence="5 6" key="1">
    <citation type="submission" date="2017-02" db="UniProtKB">
        <authorList>
            <consortium name="WormBaseParasite"/>
        </authorList>
    </citation>
    <scope>IDENTIFICATION</scope>
</reference>
<dbReference type="WBParaSite" id="ASIM_0000748101-mRNA-1">
    <property type="protein sequence ID" value="ASIM_0000748101-mRNA-1"/>
    <property type="gene ID" value="ASIM_0000748101"/>
</dbReference>
<evidence type="ECO:0000313" key="4">
    <source>
        <dbReference type="Proteomes" id="UP000267096"/>
    </source>
</evidence>
<protein>
    <submittedName>
        <fullName evidence="5 6">DAGKa domain-containing protein</fullName>
    </submittedName>
</protein>
<evidence type="ECO:0000313" key="2">
    <source>
        <dbReference type="EMBL" id="VDK28815.1"/>
    </source>
</evidence>
<accession>A0A0M3JIL5</accession>
<name>A0A0M3JIL5_ANISI</name>
<dbReference type="Proteomes" id="UP000267096">
    <property type="component" value="Unassembled WGS sequence"/>
</dbReference>
<dbReference type="EMBL" id="UYRR01029015">
    <property type="protein sequence ID" value="VDK39595.1"/>
    <property type="molecule type" value="Genomic_DNA"/>
</dbReference>
<evidence type="ECO:0000313" key="6">
    <source>
        <dbReference type="WBParaSite" id="ASIM_0000973301-mRNA-1"/>
    </source>
</evidence>
<dbReference type="Pfam" id="PF00609">
    <property type="entry name" value="DAGK_acc"/>
    <property type="match status" value="1"/>
</dbReference>
<gene>
    <name evidence="2" type="ORF">ASIM_LOCUS7251</name>
    <name evidence="3" type="ORF">ASIM_LOCUS9461</name>
</gene>
<dbReference type="AlphaFoldDB" id="A0A0M3JIL5"/>
<evidence type="ECO:0000259" key="1">
    <source>
        <dbReference type="Pfam" id="PF00609"/>
    </source>
</evidence>
<dbReference type="GO" id="GO:0004143">
    <property type="term" value="F:ATP-dependent diacylglycerol kinase activity"/>
    <property type="evidence" value="ECO:0007669"/>
    <property type="project" value="InterPro"/>
</dbReference>
<feature type="domain" description="Diacylglycerol kinase accessory" evidence="1">
    <location>
        <begin position="4"/>
        <end position="55"/>
    </location>
</feature>
<dbReference type="EMBL" id="UYRR01017200">
    <property type="protein sequence ID" value="VDK28815.1"/>
    <property type="molecule type" value="Genomic_DNA"/>
</dbReference>
<reference evidence="2 4" key="2">
    <citation type="submission" date="2018-11" db="EMBL/GenBank/DDBJ databases">
        <authorList>
            <consortium name="Pathogen Informatics"/>
        </authorList>
    </citation>
    <scope>NUCLEOTIDE SEQUENCE [LARGE SCALE GENOMIC DNA]</scope>
</reference>
<sequence length="96" mass="10528">MTHKKQVIKLQCDEKKIDLRDGHNLEAIALLNIGSIYGGSNLWGTSRKPSSSSSSSSSSSWHLPPLFAHMSRNTTELQSHVQVALHNVPHISLSTP</sequence>
<dbReference type="WBParaSite" id="ASIM_0000973301-mRNA-1">
    <property type="protein sequence ID" value="ASIM_0000973301-mRNA-1"/>
    <property type="gene ID" value="ASIM_0000973301"/>
</dbReference>
<evidence type="ECO:0000313" key="5">
    <source>
        <dbReference type="WBParaSite" id="ASIM_0000748101-mRNA-1"/>
    </source>
</evidence>
<dbReference type="GO" id="GO:0007200">
    <property type="term" value="P:phospholipase C-activating G protein-coupled receptor signaling pathway"/>
    <property type="evidence" value="ECO:0007669"/>
    <property type="project" value="InterPro"/>
</dbReference>
<dbReference type="OrthoDB" id="242257at2759"/>
<evidence type="ECO:0000313" key="3">
    <source>
        <dbReference type="EMBL" id="VDK39595.1"/>
    </source>
</evidence>